<name>A0A0G2SSU4_9CAUD</name>
<dbReference type="GeneID" id="26622822"/>
<evidence type="ECO:0000313" key="2">
    <source>
        <dbReference type="Proteomes" id="UP000202749"/>
    </source>
</evidence>
<dbReference type="KEGG" id="vg:26622822"/>
<dbReference type="EMBL" id="KP890823">
    <property type="protein sequence ID" value="AKA61885.1"/>
    <property type="molecule type" value="Genomic_DNA"/>
</dbReference>
<dbReference type="Proteomes" id="UP000202749">
    <property type="component" value="Segment"/>
</dbReference>
<evidence type="ECO:0000313" key="1">
    <source>
        <dbReference type="EMBL" id="AKA61885.1"/>
    </source>
</evidence>
<sequence length="262" mass="30342">MFKEFIDGLLESHTKSYKEHRQRIIDKANELNSGWLSNRRLSDSLGIKTVEPTEGVDGRLHAPFDGFLWENPYTMEIEEYGGGQYLPVIGEWDDIEKPISITRNRFWKLRLTIDMYNVLAKTPWIEVGLPYKKWNIGDVPVCMAEVKTHRKFLVAIQEYSNKVFDDIYNDHKKDKGEAPDGKQVIKGTVLRVKTYEDFYGIVSKMTVELENKSTVYGSLPKCVPLDYRGEIEFKATFEQAKDDKTHAFFKRPSSVKIKSDIS</sequence>
<gene>
    <name evidence="1" type="ORF">Pm5461_023</name>
</gene>
<protein>
    <submittedName>
        <fullName evidence="1">Uncharacterized protein</fullName>
    </submittedName>
</protein>
<proteinExistence type="predicted"/>
<keyword evidence="2" id="KW-1185">Reference proteome</keyword>
<organism evidence="1 2">
    <name type="scientific">Proteus phage vB_PmiM_Pm5461</name>
    <dbReference type="NCBI Taxonomy" id="1636250"/>
    <lineage>
        <taxon>Viruses</taxon>
        <taxon>Duplodnaviria</taxon>
        <taxon>Heunggongvirae</taxon>
        <taxon>Uroviricota</taxon>
        <taxon>Caudoviricetes</taxon>
        <taxon>Pantevenvirales</taxon>
        <taxon>Straboviridae</taxon>
        <taxon>Bragavirus</taxon>
        <taxon>Bragavirus pm5461</taxon>
    </lineage>
</organism>
<dbReference type="RefSeq" id="YP_009195441.1">
    <property type="nucleotide sequence ID" value="NC_028762.1"/>
</dbReference>
<accession>A0A0G2SSU4</accession>
<dbReference type="OrthoDB" id="9009at10239"/>
<reference evidence="1 2" key="1">
    <citation type="submission" date="2015-03" db="EMBL/GenBank/DDBJ databases">
        <authorList>
            <person name="Melo L.D.R."/>
            <person name="Veiga P."/>
            <person name="Cerca N."/>
            <person name="Kropinski A.M."/>
            <person name="Azeredo J."/>
            <person name="Almeida C."/>
            <person name="Sillankorva S."/>
        </authorList>
    </citation>
    <scope>NUCLEOTIDE SEQUENCE [LARGE SCALE GENOMIC DNA]</scope>
</reference>